<name>A0A9P4N5B2_9PLEO</name>
<comment type="caution">
    <text evidence="2">The sequence shown here is derived from an EMBL/GenBank/DDBJ whole genome shotgun (WGS) entry which is preliminary data.</text>
</comment>
<organism evidence="2 3">
    <name type="scientific">Lojkania enalia</name>
    <dbReference type="NCBI Taxonomy" id="147567"/>
    <lineage>
        <taxon>Eukaryota</taxon>
        <taxon>Fungi</taxon>
        <taxon>Dikarya</taxon>
        <taxon>Ascomycota</taxon>
        <taxon>Pezizomycotina</taxon>
        <taxon>Dothideomycetes</taxon>
        <taxon>Pleosporomycetidae</taxon>
        <taxon>Pleosporales</taxon>
        <taxon>Pleosporales incertae sedis</taxon>
        <taxon>Lojkania</taxon>
    </lineage>
</organism>
<dbReference type="Proteomes" id="UP000800093">
    <property type="component" value="Unassembled WGS sequence"/>
</dbReference>
<dbReference type="EMBL" id="ML986631">
    <property type="protein sequence ID" value="KAF2263099.1"/>
    <property type="molecule type" value="Genomic_DNA"/>
</dbReference>
<evidence type="ECO:0000313" key="3">
    <source>
        <dbReference type="Proteomes" id="UP000800093"/>
    </source>
</evidence>
<proteinExistence type="predicted"/>
<feature type="region of interest" description="Disordered" evidence="1">
    <location>
        <begin position="1"/>
        <end position="67"/>
    </location>
</feature>
<protein>
    <submittedName>
        <fullName evidence="2">Uncharacterized protein</fullName>
    </submittedName>
</protein>
<accession>A0A9P4N5B2</accession>
<reference evidence="3" key="1">
    <citation type="journal article" date="2020" name="Stud. Mycol.">
        <title>101 Dothideomycetes genomes: A test case for predicting lifestyles and emergence of pathogens.</title>
        <authorList>
            <person name="Haridas S."/>
            <person name="Albert R."/>
            <person name="Binder M."/>
            <person name="Bloem J."/>
            <person name="LaButti K."/>
            <person name="Salamov A."/>
            <person name="Andreopoulos B."/>
            <person name="Baker S."/>
            <person name="Barry K."/>
            <person name="Bills G."/>
            <person name="Bluhm B."/>
            <person name="Cannon C."/>
            <person name="Castanera R."/>
            <person name="Culley D."/>
            <person name="Daum C."/>
            <person name="Ezra D."/>
            <person name="Gonzalez J."/>
            <person name="Henrissat B."/>
            <person name="Kuo A."/>
            <person name="Liang C."/>
            <person name="Lipzen A."/>
            <person name="Lutzoni F."/>
            <person name="Magnuson J."/>
            <person name="Mondo S."/>
            <person name="Nolan M."/>
            <person name="Ohm R."/>
            <person name="Pangilinan J."/>
            <person name="Park H.-J."/>
            <person name="Ramirez L."/>
            <person name="Alfaro M."/>
            <person name="Sun H."/>
            <person name="Tritt A."/>
            <person name="Yoshinaga Y."/>
            <person name="Zwiers L.-H."/>
            <person name="Turgeon B."/>
            <person name="Goodwin S."/>
            <person name="Spatafora J."/>
            <person name="Crous P."/>
            <person name="Grigoriev I."/>
        </authorList>
    </citation>
    <scope>NUCLEOTIDE SEQUENCE [LARGE SCALE GENOMIC DNA]</scope>
    <source>
        <strain evidence="3">CBS 304.66</strain>
    </source>
</reference>
<evidence type="ECO:0000256" key="1">
    <source>
        <dbReference type="SAM" id="MobiDB-lite"/>
    </source>
</evidence>
<evidence type="ECO:0000313" key="2">
    <source>
        <dbReference type="EMBL" id="KAF2263099.1"/>
    </source>
</evidence>
<sequence>MRPVSQHIVPKTPSRVHHNLFGNAPAFIPTNHTHSPPRPKKKLSPTTAQSPLSPIRKTLRRRAMEEF</sequence>
<gene>
    <name evidence="2" type="ORF">CC78DRAFT_534264</name>
</gene>
<keyword evidence="3" id="KW-1185">Reference proteome</keyword>
<dbReference type="AlphaFoldDB" id="A0A9P4N5B2"/>